<dbReference type="VEuPathDB" id="FungiDB:AJ78_03399"/>
<protein>
    <submittedName>
        <fullName evidence="1">Uncharacterized protein</fullName>
    </submittedName>
</protein>
<comment type="caution">
    <text evidence="1">The sequence shown here is derived from an EMBL/GenBank/DDBJ whole genome shotgun (WGS) entry which is preliminary data.</text>
</comment>
<evidence type="ECO:0000313" key="1">
    <source>
        <dbReference type="EMBL" id="OJD16412.1"/>
    </source>
</evidence>
<name>A0A1J9QKK1_9EURO</name>
<reference evidence="1 2" key="1">
    <citation type="submission" date="2015-07" db="EMBL/GenBank/DDBJ databases">
        <title>Emmonsia species relationships and genome sequence.</title>
        <authorList>
            <consortium name="The Broad Institute Genomics Platform"/>
            <person name="Cuomo C.A."/>
            <person name="Munoz J.F."/>
            <person name="Imamovic A."/>
            <person name="Priest M.E."/>
            <person name="Young S."/>
            <person name="Clay O.K."/>
            <person name="McEwen J.G."/>
        </authorList>
    </citation>
    <scope>NUCLEOTIDE SEQUENCE [LARGE SCALE GENOMIC DNA]</scope>
    <source>
        <strain evidence="1 2">UAMH 9510</strain>
    </source>
</reference>
<accession>A0A1J9QKK1</accession>
<dbReference type="Proteomes" id="UP000182235">
    <property type="component" value="Unassembled WGS sequence"/>
</dbReference>
<sequence length="137" mass="14117">MAKNSSASAPSGIAVPNFRNANLVVSLDIRRVSAVFLAWETSSSVVRSPQRGENVAGPVPRITKPAEQCELANLVTLEDAPRVSRLRACGRKSAAAGVAKRHAAALTAEAGMQEMVGVVVHLVGVVIVGIPPGSGRG</sequence>
<dbReference type="AlphaFoldDB" id="A0A1J9QKK1"/>
<keyword evidence="2" id="KW-1185">Reference proteome</keyword>
<proteinExistence type="predicted"/>
<evidence type="ECO:0000313" key="2">
    <source>
        <dbReference type="Proteomes" id="UP000182235"/>
    </source>
</evidence>
<organism evidence="1 2">
    <name type="scientific">Emergomyces pasteurianus Ep9510</name>
    <dbReference type="NCBI Taxonomy" id="1447872"/>
    <lineage>
        <taxon>Eukaryota</taxon>
        <taxon>Fungi</taxon>
        <taxon>Dikarya</taxon>
        <taxon>Ascomycota</taxon>
        <taxon>Pezizomycotina</taxon>
        <taxon>Eurotiomycetes</taxon>
        <taxon>Eurotiomycetidae</taxon>
        <taxon>Onygenales</taxon>
        <taxon>Ajellomycetaceae</taxon>
        <taxon>Emergomyces</taxon>
    </lineage>
</organism>
<dbReference type="EMBL" id="LGRN01000108">
    <property type="protein sequence ID" value="OJD16412.1"/>
    <property type="molecule type" value="Genomic_DNA"/>
</dbReference>
<gene>
    <name evidence="1" type="ORF">AJ78_03399</name>
</gene>